<keyword evidence="2" id="KW-0597">Phosphoprotein</keyword>
<evidence type="ECO:0000256" key="1">
    <source>
        <dbReference type="ARBA" id="ARBA00023012"/>
    </source>
</evidence>
<sequence>MPCMNKPDFQAAIAALTAKFAASLPEKRQALESAFSLWIAERDQNALKDVIGVAHKLAGSGGSYGFDALGQAARDLETQVRSWPDLNPPDAAAALETERLFAVLLRQFPPA</sequence>
<dbReference type="GO" id="GO:0000160">
    <property type="term" value="P:phosphorelay signal transduction system"/>
    <property type="evidence" value="ECO:0007669"/>
    <property type="project" value="UniProtKB-KW"/>
</dbReference>
<gene>
    <name evidence="4" type="ORF">C7S18_16240</name>
</gene>
<evidence type="ECO:0000313" key="4">
    <source>
        <dbReference type="EMBL" id="AVP98640.1"/>
    </source>
</evidence>
<dbReference type="PROSITE" id="PS50894">
    <property type="entry name" value="HPT"/>
    <property type="match status" value="1"/>
</dbReference>
<protein>
    <recommendedName>
        <fullName evidence="3">HPt domain-containing protein</fullName>
    </recommendedName>
</protein>
<feature type="domain" description="HPt" evidence="3">
    <location>
        <begin position="9"/>
        <end position="111"/>
    </location>
</feature>
<reference evidence="4 5" key="2">
    <citation type="submission" date="2018-03" db="EMBL/GenBank/DDBJ databases">
        <authorList>
            <person name="Keele B.F."/>
        </authorList>
    </citation>
    <scope>NUCLEOTIDE SEQUENCE [LARGE SCALE GENOMIC DNA]</scope>
    <source>
        <strain evidence="4 5">D13</strain>
    </source>
</reference>
<dbReference type="AlphaFoldDB" id="A0A2P1PUZ3"/>
<proteinExistence type="predicted"/>
<keyword evidence="5" id="KW-1185">Reference proteome</keyword>
<reference evidence="4 5" key="1">
    <citation type="submission" date="2018-03" db="EMBL/GenBank/DDBJ databases">
        <title>Ahniella affigens gen. nov., sp. nov., a gammaproteobacterium isolated from sandy soil near a stream.</title>
        <authorList>
            <person name="Ko Y."/>
            <person name="Kim J.-H."/>
        </authorList>
    </citation>
    <scope>NUCLEOTIDE SEQUENCE [LARGE SCALE GENOMIC DNA]</scope>
    <source>
        <strain evidence="4 5">D13</strain>
    </source>
</reference>
<evidence type="ECO:0000256" key="2">
    <source>
        <dbReference type="PROSITE-ProRule" id="PRU00110"/>
    </source>
</evidence>
<name>A0A2P1PUZ3_9GAMM</name>
<feature type="modified residue" description="Phosphohistidine" evidence="2">
    <location>
        <position position="55"/>
    </location>
</feature>
<dbReference type="SUPFAM" id="SSF47226">
    <property type="entry name" value="Histidine-containing phosphotransfer domain, HPT domain"/>
    <property type="match status" value="1"/>
</dbReference>
<accession>A0A2P1PUZ3</accession>
<organism evidence="4 5">
    <name type="scientific">Ahniella affigens</name>
    <dbReference type="NCBI Taxonomy" id="2021234"/>
    <lineage>
        <taxon>Bacteria</taxon>
        <taxon>Pseudomonadati</taxon>
        <taxon>Pseudomonadota</taxon>
        <taxon>Gammaproteobacteria</taxon>
        <taxon>Lysobacterales</taxon>
        <taxon>Rhodanobacteraceae</taxon>
        <taxon>Ahniella</taxon>
    </lineage>
</organism>
<evidence type="ECO:0000313" key="5">
    <source>
        <dbReference type="Proteomes" id="UP000241074"/>
    </source>
</evidence>
<dbReference type="Gene3D" id="1.20.120.160">
    <property type="entry name" value="HPT domain"/>
    <property type="match status" value="1"/>
</dbReference>
<dbReference type="Pfam" id="PF01627">
    <property type="entry name" value="Hpt"/>
    <property type="match status" value="1"/>
</dbReference>
<dbReference type="Proteomes" id="UP000241074">
    <property type="component" value="Chromosome"/>
</dbReference>
<dbReference type="InterPro" id="IPR008207">
    <property type="entry name" value="Sig_transdc_His_kin_Hpt_dom"/>
</dbReference>
<dbReference type="EMBL" id="CP027860">
    <property type="protein sequence ID" value="AVP98640.1"/>
    <property type="molecule type" value="Genomic_DNA"/>
</dbReference>
<dbReference type="GO" id="GO:0004672">
    <property type="term" value="F:protein kinase activity"/>
    <property type="evidence" value="ECO:0007669"/>
    <property type="project" value="UniProtKB-ARBA"/>
</dbReference>
<dbReference type="KEGG" id="xba:C7S18_16240"/>
<dbReference type="InterPro" id="IPR036641">
    <property type="entry name" value="HPT_dom_sf"/>
</dbReference>
<evidence type="ECO:0000259" key="3">
    <source>
        <dbReference type="PROSITE" id="PS50894"/>
    </source>
</evidence>
<keyword evidence="1" id="KW-0902">Two-component regulatory system</keyword>